<sequence length="701" mass="74074">MQQVIDNRYNIIRPLGSGGMADVYLAHDEVLDRNVALKVLSRRYADDEEFVERFKREAQSAAALSHPNIVSIYDRRETEDDTYYIAMEYLPGGTLKERILKKGPLPPDVATEVTIQIAEALQVAHRRGLVHRDVKPHNILITESGDVKVADFGIARAASSSTMTRTGSILGTAHYISPEQAMGEGATPRSDLYSLGVVLYEMLTGELPFDAETPIGIALKHVNGHLRPPKEINPEIPDGLNAICVRLMAKDPAERYGSAGELIEDLRRVKSGLEPSGETTQAMTRIMAPAAAQRTARTRPVGVGAQQTGRIEEGRRRRGLFPFVMGLVAIAALVLLGIIGWSLWQGIQSLQEQQAPVEVPDLRGMTLDEARAEYGEDFTITVDDRQSGREPEDTILDQDPAPGEMLQRGETILVTVSTGRIPVPDVTGIPEDEARQTLEDEGFRVRVQSEETDEATEGTVFRQSPRGGEEALFGSTVTIVVSAGPETTTVPDLSGSTVSQASSTLSGAGLTLGSTSEQPSDSVPEGLIMSQSPGPGSEVPPGSSVDVVVSSGPEEPETVTVPDVSGQSTSAAVSNLEAAGLEVASQGIQRPDPSVPEGFVIGTNPSAGSEVPEGTVVTLIVSSGAPAQSPAPPDDDDDDSAGPTPRPGDDDDDDDNDNAGQPGGNDNTGQPGRGGGQPGGNDNTGRPGGNRTAEGGTRSPR</sequence>
<keyword evidence="11" id="KW-0472">Membrane</keyword>
<evidence type="ECO:0000256" key="7">
    <source>
        <dbReference type="ARBA" id="ARBA00047899"/>
    </source>
</evidence>
<feature type="domain" description="Protein kinase" evidence="12">
    <location>
        <begin position="9"/>
        <end position="267"/>
    </location>
</feature>
<dbReference type="Pfam" id="PF03793">
    <property type="entry name" value="PASTA"/>
    <property type="match status" value="4"/>
</dbReference>
<dbReference type="FunFam" id="3.30.200.20:FF:000035">
    <property type="entry name" value="Serine/threonine protein kinase Stk1"/>
    <property type="match status" value="1"/>
</dbReference>
<dbReference type="Gene3D" id="3.30.200.20">
    <property type="entry name" value="Phosphorylase Kinase, domain 1"/>
    <property type="match status" value="1"/>
</dbReference>
<organism evidence="14 15">
    <name type="scientific">Rubrobacter taiwanensis</name>
    <dbReference type="NCBI Taxonomy" id="185139"/>
    <lineage>
        <taxon>Bacteria</taxon>
        <taxon>Bacillati</taxon>
        <taxon>Actinomycetota</taxon>
        <taxon>Rubrobacteria</taxon>
        <taxon>Rubrobacterales</taxon>
        <taxon>Rubrobacteraceae</taxon>
        <taxon>Rubrobacter</taxon>
    </lineage>
</organism>
<dbReference type="GO" id="GO:0004674">
    <property type="term" value="F:protein serine/threonine kinase activity"/>
    <property type="evidence" value="ECO:0007669"/>
    <property type="project" value="UniProtKB-KW"/>
</dbReference>
<evidence type="ECO:0000256" key="3">
    <source>
        <dbReference type="ARBA" id="ARBA00022679"/>
    </source>
</evidence>
<gene>
    <name evidence="14" type="primary">pknB</name>
    <name evidence="14" type="ORF">E0L93_11585</name>
</gene>
<evidence type="ECO:0000259" key="12">
    <source>
        <dbReference type="PROSITE" id="PS50011"/>
    </source>
</evidence>
<comment type="catalytic activity">
    <reaction evidence="8">
        <text>L-seryl-[protein] + ATP = O-phospho-L-seryl-[protein] + ADP + H(+)</text>
        <dbReference type="Rhea" id="RHEA:17989"/>
        <dbReference type="Rhea" id="RHEA-COMP:9863"/>
        <dbReference type="Rhea" id="RHEA-COMP:11604"/>
        <dbReference type="ChEBI" id="CHEBI:15378"/>
        <dbReference type="ChEBI" id="CHEBI:29999"/>
        <dbReference type="ChEBI" id="CHEBI:30616"/>
        <dbReference type="ChEBI" id="CHEBI:83421"/>
        <dbReference type="ChEBI" id="CHEBI:456216"/>
        <dbReference type="EC" id="2.7.11.1"/>
    </reaction>
</comment>
<dbReference type="InterPro" id="IPR011009">
    <property type="entry name" value="Kinase-like_dom_sf"/>
</dbReference>
<dbReference type="InterPro" id="IPR005543">
    <property type="entry name" value="PASTA_dom"/>
</dbReference>
<dbReference type="NCBIfam" id="NF033483">
    <property type="entry name" value="PknB_PASTA_kin"/>
    <property type="match status" value="1"/>
</dbReference>
<name>A0A4V6NB08_9ACTN</name>
<dbReference type="SMART" id="SM00740">
    <property type="entry name" value="PASTA"/>
    <property type="match status" value="4"/>
</dbReference>
<dbReference type="SUPFAM" id="SSF56112">
    <property type="entry name" value="Protein kinase-like (PK-like)"/>
    <property type="match status" value="1"/>
</dbReference>
<feature type="domain" description="PASTA" evidence="13">
    <location>
        <begin position="484"/>
        <end position="551"/>
    </location>
</feature>
<dbReference type="EC" id="2.7.11.1" evidence="1"/>
<evidence type="ECO:0000259" key="13">
    <source>
        <dbReference type="PROSITE" id="PS51178"/>
    </source>
</evidence>
<dbReference type="PANTHER" id="PTHR43289:SF34">
    <property type="entry name" value="SERINE_THREONINE-PROTEIN KINASE YBDM-RELATED"/>
    <property type="match status" value="1"/>
</dbReference>
<evidence type="ECO:0000256" key="11">
    <source>
        <dbReference type="SAM" id="Phobius"/>
    </source>
</evidence>
<dbReference type="PROSITE" id="PS51178">
    <property type="entry name" value="PASTA"/>
    <property type="match status" value="4"/>
</dbReference>
<dbReference type="FunFam" id="1.10.510.10:FF:000021">
    <property type="entry name" value="Serine/threonine protein kinase"/>
    <property type="match status" value="1"/>
</dbReference>
<reference evidence="14 15" key="1">
    <citation type="submission" date="2019-03" db="EMBL/GenBank/DDBJ databases">
        <title>Whole genome sequence of a novel Rubrobacter taiwanensis strain, isolated from Yellowstone National Park.</title>
        <authorList>
            <person name="Freed S."/>
            <person name="Ramaley R.F."/>
            <person name="Kyndt J.A."/>
        </authorList>
    </citation>
    <scope>NUCLEOTIDE SEQUENCE [LARGE SCALE GENOMIC DNA]</scope>
    <source>
        <strain evidence="14 15">Yellowstone</strain>
    </source>
</reference>
<evidence type="ECO:0000256" key="10">
    <source>
        <dbReference type="SAM" id="MobiDB-lite"/>
    </source>
</evidence>
<evidence type="ECO:0000256" key="1">
    <source>
        <dbReference type="ARBA" id="ARBA00012513"/>
    </source>
</evidence>
<feature type="binding site" evidence="9">
    <location>
        <position position="38"/>
    </location>
    <ligand>
        <name>ATP</name>
        <dbReference type="ChEBI" id="CHEBI:30616"/>
    </ligand>
</feature>
<evidence type="ECO:0000313" key="14">
    <source>
        <dbReference type="EMBL" id="TCJ15892.1"/>
    </source>
</evidence>
<dbReference type="PROSITE" id="PS50011">
    <property type="entry name" value="PROTEIN_KINASE_DOM"/>
    <property type="match status" value="1"/>
</dbReference>
<feature type="domain" description="PASTA" evidence="13">
    <location>
        <begin position="353"/>
        <end position="414"/>
    </location>
</feature>
<feature type="domain" description="PASTA" evidence="13">
    <location>
        <begin position="555"/>
        <end position="623"/>
    </location>
</feature>
<evidence type="ECO:0000256" key="9">
    <source>
        <dbReference type="PROSITE-ProRule" id="PRU10141"/>
    </source>
</evidence>
<keyword evidence="11" id="KW-0812">Transmembrane</keyword>
<feature type="region of interest" description="Disordered" evidence="10">
    <location>
        <begin position="486"/>
        <end position="570"/>
    </location>
</feature>
<dbReference type="Gene3D" id="3.30.10.20">
    <property type="match status" value="4"/>
</dbReference>
<dbReference type="InterPro" id="IPR008271">
    <property type="entry name" value="Ser/Thr_kinase_AS"/>
</dbReference>
<feature type="region of interest" description="Disordered" evidence="10">
    <location>
        <begin position="586"/>
        <end position="701"/>
    </location>
</feature>
<keyword evidence="3" id="KW-0808">Transferase</keyword>
<feature type="compositionally biased region" description="Low complexity" evidence="10">
    <location>
        <begin position="658"/>
        <end position="670"/>
    </location>
</feature>
<accession>A0A4V6NB08</accession>
<dbReference type="EMBL" id="SKBU01000020">
    <property type="protein sequence ID" value="TCJ15892.1"/>
    <property type="molecule type" value="Genomic_DNA"/>
</dbReference>
<proteinExistence type="predicted"/>
<keyword evidence="15" id="KW-1185">Reference proteome</keyword>
<keyword evidence="6 9" id="KW-0067">ATP-binding</keyword>
<dbReference type="GO" id="GO:0005524">
    <property type="term" value="F:ATP binding"/>
    <property type="evidence" value="ECO:0007669"/>
    <property type="project" value="UniProtKB-UniRule"/>
</dbReference>
<dbReference type="OrthoDB" id="9762169at2"/>
<keyword evidence="2" id="KW-0723">Serine/threonine-protein kinase</keyword>
<evidence type="ECO:0000256" key="4">
    <source>
        <dbReference type="ARBA" id="ARBA00022741"/>
    </source>
</evidence>
<comment type="catalytic activity">
    <reaction evidence="7">
        <text>L-threonyl-[protein] + ATP = O-phospho-L-threonyl-[protein] + ADP + H(+)</text>
        <dbReference type="Rhea" id="RHEA:46608"/>
        <dbReference type="Rhea" id="RHEA-COMP:11060"/>
        <dbReference type="Rhea" id="RHEA-COMP:11605"/>
        <dbReference type="ChEBI" id="CHEBI:15378"/>
        <dbReference type="ChEBI" id="CHEBI:30013"/>
        <dbReference type="ChEBI" id="CHEBI:30616"/>
        <dbReference type="ChEBI" id="CHEBI:61977"/>
        <dbReference type="ChEBI" id="CHEBI:456216"/>
        <dbReference type="EC" id="2.7.11.1"/>
    </reaction>
</comment>
<dbReference type="CDD" id="cd06577">
    <property type="entry name" value="PASTA_pknB"/>
    <property type="match status" value="4"/>
</dbReference>
<dbReference type="PANTHER" id="PTHR43289">
    <property type="entry name" value="MITOGEN-ACTIVATED PROTEIN KINASE KINASE KINASE 20-RELATED"/>
    <property type="match status" value="1"/>
</dbReference>
<feature type="domain" description="PASTA" evidence="13">
    <location>
        <begin position="415"/>
        <end position="483"/>
    </location>
</feature>
<evidence type="ECO:0000256" key="8">
    <source>
        <dbReference type="ARBA" id="ARBA00048679"/>
    </source>
</evidence>
<evidence type="ECO:0000313" key="15">
    <source>
        <dbReference type="Proteomes" id="UP000295244"/>
    </source>
</evidence>
<dbReference type="AlphaFoldDB" id="A0A4V6NB08"/>
<dbReference type="InterPro" id="IPR017441">
    <property type="entry name" value="Protein_kinase_ATP_BS"/>
</dbReference>
<dbReference type="SMART" id="SM00220">
    <property type="entry name" value="S_TKc"/>
    <property type="match status" value="1"/>
</dbReference>
<evidence type="ECO:0000256" key="5">
    <source>
        <dbReference type="ARBA" id="ARBA00022777"/>
    </source>
</evidence>
<feature type="transmembrane region" description="Helical" evidence="11">
    <location>
        <begin position="320"/>
        <end position="344"/>
    </location>
</feature>
<evidence type="ECO:0000256" key="6">
    <source>
        <dbReference type="ARBA" id="ARBA00022840"/>
    </source>
</evidence>
<dbReference type="InterPro" id="IPR000719">
    <property type="entry name" value="Prot_kinase_dom"/>
</dbReference>
<feature type="compositionally biased region" description="Polar residues" evidence="10">
    <location>
        <begin position="486"/>
        <end position="521"/>
    </location>
</feature>
<comment type="caution">
    <text evidence="14">The sequence shown here is derived from an EMBL/GenBank/DDBJ whole genome shotgun (WGS) entry which is preliminary data.</text>
</comment>
<dbReference type="RefSeq" id="WP_132692084.1">
    <property type="nucleotide sequence ID" value="NZ_SKBU01000020.1"/>
</dbReference>
<feature type="compositionally biased region" description="Low complexity" evidence="10">
    <location>
        <begin position="532"/>
        <end position="553"/>
    </location>
</feature>
<dbReference type="CDD" id="cd14014">
    <property type="entry name" value="STKc_PknB_like"/>
    <property type="match status" value="1"/>
</dbReference>
<keyword evidence="4 9" id="KW-0547">Nucleotide-binding</keyword>
<dbReference type="GO" id="GO:0045717">
    <property type="term" value="P:negative regulation of fatty acid biosynthetic process"/>
    <property type="evidence" value="ECO:0007669"/>
    <property type="project" value="UniProtKB-ARBA"/>
</dbReference>
<dbReference type="Gene3D" id="1.10.510.10">
    <property type="entry name" value="Transferase(Phosphotransferase) domain 1"/>
    <property type="match status" value="1"/>
</dbReference>
<evidence type="ECO:0000256" key="2">
    <source>
        <dbReference type="ARBA" id="ARBA00022527"/>
    </source>
</evidence>
<keyword evidence="11" id="KW-1133">Transmembrane helix</keyword>
<dbReference type="Pfam" id="PF00069">
    <property type="entry name" value="Pkinase"/>
    <property type="match status" value="1"/>
</dbReference>
<dbReference type="Proteomes" id="UP000295244">
    <property type="component" value="Unassembled WGS sequence"/>
</dbReference>
<dbReference type="PROSITE" id="PS00108">
    <property type="entry name" value="PROTEIN_KINASE_ST"/>
    <property type="match status" value="1"/>
</dbReference>
<keyword evidence="5 14" id="KW-0418">Kinase</keyword>
<dbReference type="PROSITE" id="PS00107">
    <property type="entry name" value="PROTEIN_KINASE_ATP"/>
    <property type="match status" value="1"/>
</dbReference>
<protein>
    <recommendedName>
        <fullName evidence="1">non-specific serine/threonine protein kinase</fullName>
        <ecNumber evidence="1">2.7.11.1</ecNumber>
    </recommendedName>
</protein>